<evidence type="ECO:0000256" key="1">
    <source>
        <dbReference type="SAM" id="Coils"/>
    </source>
</evidence>
<feature type="coiled-coil region" evidence="1">
    <location>
        <begin position="44"/>
        <end position="71"/>
    </location>
</feature>
<protein>
    <submittedName>
        <fullName evidence="2">Uncharacterized protein</fullName>
    </submittedName>
</protein>
<dbReference type="EMBL" id="JBHSEI010000011">
    <property type="protein sequence ID" value="MFC4639912.1"/>
    <property type="molecule type" value="Genomic_DNA"/>
</dbReference>
<dbReference type="Proteomes" id="UP001595952">
    <property type="component" value="Unassembled WGS sequence"/>
</dbReference>
<sequence>MTKRMNELVHQLCGGPDHPLAPVLREWCTGSRAFVAFAEAHESKLRKKVRLARQEEDLADLRAELAVAARLLEDPRLSLQYEPFHEAGTRGPDFALRFRTHPACHVEVTRLRPGASGSLDDTSRLSRLLCGKVGQCPPGLAAVLVVWVPPGLAQEGQVAAAVQRLDQAAQAEPPPPGLRPEEVQAFRRHRSRLSAVALLSWSPDQPVGNQLWLSPQARHPLAPELARTLASLLLPNHGPH</sequence>
<reference evidence="3" key="1">
    <citation type="journal article" date="2019" name="Int. J. Syst. Evol. Microbiol.">
        <title>The Global Catalogue of Microorganisms (GCM) 10K type strain sequencing project: providing services to taxonomists for standard genome sequencing and annotation.</title>
        <authorList>
            <consortium name="The Broad Institute Genomics Platform"/>
            <consortium name="The Broad Institute Genome Sequencing Center for Infectious Disease"/>
            <person name="Wu L."/>
            <person name="Ma J."/>
        </authorList>
    </citation>
    <scope>NUCLEOTIDE SEQUENCE [LARGE SCALE GENOMIC DNA]</scope>
    <source>
        <strain evidence="3">CCUG 55995</strain>
    </source>
</reference>
<evidence type="ECO:0000313" key="3">
    <source>
        <dbReference type="Proteomes" id="UP001595952"/>
    </source>
</evidence>
<proteinExistence type="predicted"/>
<name>A0ABV9ICV5_9DEIO</name>
<organism evidence="2 3">
    <name type="scientific">Deinococcus hohokamensis</name>
    <dbReference type="NCBI Taxonomy" id="309883"/>
    <lineage>
        <taxon>Bacteria</taxon>
        <taxon>Thermotogati</taxon>
        <taxon>Deinococcota</taxon>
        <taxon>Deinococci</taxon>
        <taxon>Deinococcales</taxon>
        <taxon>Deinococcaceae</taxon>
        <taxon>Deinococcus</taxon>
    </lineage>
</organism>
<accession>A0ABV9ICV5</accession>
<keyword evidence="1" id="KW-0175">Coiled coil</keyword>
<evidence type="ECO:0000313" key="2">
    <source>
        <dbReference type="EMBL" id="MFC4639912.1"/>
    </source>
</evidence>
<comment type="caution">
    <text evidence="2">The sequence shown here is derived from an EMBL/GenBank/DDBJ whole genome shotgun (WGS) entry which is preliminary data.</text>
</comment>
<gene>
    <name evidence="2" type="ORF">ACFO0D_16420</name>
</gene>
<dbReference type="RefSeq" id="WP_380062901.1">
    <property type="nucleotide sequence ID" value="NZ_JBHSEI010000011.1"/>
</dbReference>
<keyword evidence="3" id="KW-1185">Reference proteome</keyword>